<feature type="region of interest" description="Disordered" evidence="1">
    <location>
        <begin position="1"/>
        <end position="25"/>
    </location>
</feature>
<feature type="compositionally biased region" description="Basic and acidic residues" evidence="1">
    <location>
        <begin position="7"/>
        <end position="20"/>
    </location>
</feature>
<keyword evidence="3" id="KW-1185">Reference proteome</keyword>
<dbReference type="OrthoDB" id="8552780at2759"/>
<evidence type="ECO:0000313" key="2">
    <source>
        <dbReference type="EMBL" id="KAG7330861.1"/>
    </source>
</evidence>
<gene>
    <name evidence="2" type="ORF">KOW79_004830</name>
</gene>
<accession>A0A9D3SN33</accession>
<reference evidence="2 3" key="1">
    <citation type="submission" date="2021-06" db="EMBL/GenBank/DDBJ databases">
        <title>Chromosome-level genome assembly of the red-tail catfish (Hemibagrus wyckioides).</title>
        <authorList>
            <person name="Shao F."/>
        </authorList>
    </citation>
    <scope>NUCLEOTIDE SEQUENCE [LARGE SCALE GENOMIC DNA]</scope>
    <source>
        <strain evidence="2">EC202008001</strain>
        <tissue evidence="2">Blood</tissue>
    </source>
</reference>
<dbReference type="AlphaFoldDB" id="A0A9D3SN33"/>
<feature type="region of interest" description="Disordered" evidence="1">
    <location>
        <begin position="99"/>
        <end position="125"/>
    </location>
</feature>
<organism evidence="2 3">
    <name type="scientific">Hemibagrus wyckioides</name>
    <dbReference type="NCBI Taxonomy" id="337641"/>
    <lineage>
        <taxon>Eukaryota</taxon>
        <taxon>Metazoa</taxon>
        <taxon>Chordata</taxon>
        <taxon>Craniata</taxon>
        <taxon>Vertebrata</taxon>
        <taxon>Euteleostomi</taxon>
        <taxon>Actinopterygii</taxon>
        <taxon>Neopterygii</taxon>
        <taxon>Teleostei</taxon>
        <taxon>Ostariophysi</taxon>
        <taxon>Siluriformes</taxon>
        <taxon>Bagridae</taxon>
        <taxon>Hemibagrus</taxon>
    </lineage>
</organism>
<name>A0A9D3SN33_9TELE</name>
<protein>
    <submittedName>
        <fullName evidence="2">Uncharacterized protein</fullName>
    </submittedName>
</protein>
<dbReference type="Proteomes" id="UP000824219">
    <property type="component" value="Linkage Group LG06"/>
</dbReference>
<evidence type="ECO:0000313" key="3">
    <source>
        <dbReference type="Proteomes" id="UP000824219"/>
    </source>
</evidence>
<dbReference type="EMBL" id="JAHKSW010000006">
    <property type="protein sequence ID" value="KAG7330861.1"/>
    <property type="molecule type" value="Genomic_DNA"/>
</dbReference>
<proteinExistence type="predicted"/>
<comment type="caution">
    <text evidence="2">The sequence shown here is derived from an EMBL/GenBank/DDBJ whole genome shotgun (WGS) entry which is preliminary data.</text>
</comment>
<evidence type="ECO:0000256" key="1">
    <source>
        <dbReference type="SAM" id="MobiDB-lite"/>
    </source>
</evidence>
<sequence length="125" mass="14756">MYRSKLRKFDEERPQEESSHGHKRVKRVHNVGEAVRRLHNSENNPHKYDPQTGISSPHKQAVMKYLLEELKTTFTDPECIKGNQKLLLMLQDYETLRRKYSLSQPGKSQLRDSIKAGAKNRQRKR</sequence>